<proteinExistence type="predicted"/>
<dbReference type="Pfam" id="PF06252">
    <property type="entry name" value="GemA"/>
    <property type="match status" value="1"/>
</dbReference>
<dbReference type="InterPro" id="IPR009363">
    <property type="entry name" value="Phage_Mu_Gp16"/>
</dbReference>
<gene>
    <name evidence="1" type="ORF">GNB58_003841</name>
</gene>
<dbReference type="EMBL" id="DAATAH010000057">
    <property type="protein sequence ID" value="HAE7766801.1"/>
    <property type="molecule type" value="Genomic_DNA"/>
</dbReference>
<dbReference type="AlphaFoldDB" id="A0A736VL88"/>
<evidence type="ECO:0000313" key="1">
    <source>
        <dbReference type="EMBL" id="HAE7766801.1"/>
    </source>
</evidence>
<comment type="caution">
    <text evidence="1">The sequence shown here is derived from an EMBL/GenBank/DDBJ whole genome shotgun (WGS) entry which is preliminary data.</text>
</comment>
<accession>A0A736VL88</accession>
<sequence>MKVNRNALIGAIKAGQHWLQWDDITYRSVLKRLTGKLSATKCSLTELQTVREHMHQQGFPRTRSPRHGRRPSVPLRRETVLGKIEALLADAGRPWEYAEGMASHMFQQHVIEWLTDEQLKKLMQALIIDANRREQN</sequence>
<protein>
    <submittedName>
        <fullName evidence="1">Regulatory protein GemA</fullName>
    </submittedName>
</protein>
<reference evidence="1" key="2">
    <citation type="submission" date="2018-07" db="EMBL/GenBank/DDBJ databases">
        <authorList>
            <consortium name="NCBI Pathogen Detection Project"/>
        </authorList>
    </citation>
    <scope>NUCLEOTIDE SEQUENCE</scope>
    <source>
        <strain evidence="1">2584-68</strain>
    </source>
</reference>
<organism evidence="1">
    <name type="scientific">Salmonella enterica subsp. houtenae serovar 45:g,z51:-</name>
    <dbReference type="NCBI Taxonomy" id="1967611"/>
    <lineage>
        <taxon>Bacteria</taxon>
        <taxon>Pseudomonadati</taxon>
        <taxon>Pseudomonadota</taxon>
        <taxon>Gammaproteobacteria</taxon>
        <taxon>Enterobacterales</taxon>
        <taxon>Enterobacteriaceae</taxon>
        <taxon>Salmonella</taxon>
    </lineage>
</organism>
<reference evidence="1" key="1">
    <citation type="journal article" date="2018" name="Genome Biol.">
        <title>SKESA: strategic k-mer extension for scrupulous assemblies.</title>
        <authorList>
            <person name="Souvorov A."/>
            <person name="Agarwala R."/>
            <person name="Lipman D.J."/>
        </authorList>
    </citation>
    <scope>NUCLEOTIDE SEQUENCE</scope>
    <source>
        <strain evidence="1">2584-68</strain>
    </source>
</reference>
<name>A0A736VL88_SALHO</name>